<protein>
    <submittedName>
        <fullName evidence="2">Uncharacterized protein</fullName>
    </submittedName>
</protein>
<feature type="transmembrane region" description="Helical" evidence="1">
    <location>
        <begin position="153"/>
        <end position="174"/>
    </location>
</feature>
<feature type="transmembrane region" description="Helical" evidence="1">
    <location>
        <begin position="124"/>
        <end position="141"/>
    </location>
</feature>
<feature type="transmembrane region" description="Helical" evidence="1">
    <location>
        <begin position="296"/>
        <end position="315"/>
    </location>
</feature>
<feature type="transmembrane region" description="Helical" evidence="1">
    <location>
        <begin position="321"/>
        <end position="340"/>
    </location>
</feature>
<keyword evidence="1" id="KW-0472">Membrane</keyword>
<dbReference type="Proteomes" id="UP001163947">
    <property type="component" value="Chromosome"/>
</dbReference>
<evidence type="ECO:0000256" key="1">
    <source>
        <dbReference type="SAM" id="Phobius"/>
    </source>
</evidence>
<keyword evidence="1" id="KW-0812">Transmembrane</keyword>
<feature type="transmembrane region" description="Helical" evidence="1">
    <location>
        <begin position="36"/>
        <end position="57"/>
    </location>
</feature>
<dbReference type="EMBL" id="CP106982">
    <property type="protein sequence ID" value="UYF95822.1"/>
    <property type="molecule type" value="Genomic_DNA"/>
</dbReference>
<dbReference type="GeneID" id="83620494"/>
<feature type="transmembrane region" description="Helical" evidence="1">
    <location>
        <begin position="347"/>
        <end position="366"/>
    </location>
</feature>
<name>A0AA46SFA6_9NOCA</name>
<evidence type="ECO:0000313" key="2">
    <source>
        <dbReference type="EMBL" id="UYF95822.1"/>
    </source>
</evidence>
<keyword evidence="1" id="KW-1133">Transmembrane helix</keyword>
<feature type="transmembrane region" description="Helical" evidence="1">
    <location>
        <begin position="186"/>
        <end position="207"/>
    </location>
</feature>
<feature type="transmembrane region" description="Helical" evidence="1">
    <location>
        <begin position="12"/>
        <end position="30"/>
    </location>
</feature>
<gene>
    <name evidence="2" type="ORF">OCS65_08715</name>
</gene>
<feature type="transmembrane region" description="Helical" evidence="1">
    <location>
        <begin position="244"/>
        <end position="260"/>
    </location>
</feature>
<sequence length="390" mass="37850">MPAATVRLDEPVAGLAALCAGALAGFAVAVDGVALPAATGSATGPIVFAVAAVLAVAGLQRSGSRRTAWLLAAGCTVVLGTVRFAVPAADPDTLTVLPLISAGAAGILLGAAVAAAWGEPIGQWAVVVGAWAVFLLAGPMGTSLQSSALPSPLQWPLAVAAGAVVLAAFVAGAGARVQQPEARLPIVAVGATAALTVGMHVLAGWVGEQATSAAAWMWLAAAAVLAATVLGAEAVGRFLPFADGRFPVAAIGATAAAYPLVDDLAGREVSAWVPAAGVLAVAAGAALAWRVPRVELGLGVALVVTLTAALWPDTAADGPQLLVRVALVAAGTGLALGAALPGAAPIAAMGLVLPVAAATVATVWALPADPRLLTGALAATGAVCAWRCRS</sequence>
<proteinExistence type="predicted"/>
<feature type="transmembrane region" description="Helical" evidence="1">
    <location>
        <begin position="95"/>
        <end position="117"/>
    </location>
</feature>
<organism evidence="2 3">
    <name type="scientific">Rhodococcus aetherivorans</name>
    <dbReference type="NCBI Taxonomy" id="191292"/>
    <lineage>
        <taxon>Bacteria</taxon>
        <taxon>Bacillati</taxon>
        <taxon>Actinomycetota</taxon>
        <taxon>Actinomycetes</taxon>
        <taxon>Mycobacteriales</taxon>
        <taxon>Nocardiaceae</taxon>
        <taxon>Rhodococcus</taxon>
    </lineage>
</organism>
<feature type="transmembrane region" description="Helical" evidence="1">
    <location>
        <begin position="272"/>
        <end position="289"/>
    </location>
</feature>
<evidence type="ECO:0000313" key="3">
    <source>
        <dbReference type="Proteomes" id="UP001163947"/>
    </source>
</evidence>
<dbReference type="AlphaFoldDB" id="A0AA46SFA6"/>
<feature type="transmembrane region" description="Helical" evidence="1">
    <location>
        <begin position="69"/>
        <end position="89"/>
    </location>
</feature>
<accession>A0AA46SFA6</accession>
<dbReference type="RefSeq" id="WP_231772590.1">
    <property type="nucleotide sequence ID" value="NZ_CP088969.1"/>
</dbReference>
<feature type="transmembrane region" description="Helical" evidence="1">
    <location>
        <begin position="213"/>
        <end position="232"/>
    </location>
</feature>
<reference evidence="2" key="1">
    <citation type="submission" date="2022-09" db="EMBL/GenBank/DDBJ databases">
        <title>The genome sequence of Rhodococcus aetherivorans N1.</title>
        <authorList>
            <person name="Jiang W."/>
        </authorList>
    </citation>
    <scope>NUCLEOTIDE SEQUENCE</scope>
    <source>
        <strain evidence="2">N1</strain>
    </source>
</reference>